<feature type="compositionally biased region" description="Polar residues" evidence="5">
    <location>
        <begin position="287"/>
        <end position="305"/>
    </location>
</feature>
<dbReference type="InterPro" id="IPR036860">
    <property type="entry name" value="SH2_dom_sf"/>
</dbReference>
<dbReference type="AlphaFoldDB" id="A0A6G1SF83"/>
<dbReference type="GO" id="GO:0005737">
    <property type="term" value="C:cytoplasm"/>
    <property type="evidence" value="ECO:0007669"/>
    <property type="project" value="TreeGrafter"/>
</dbReference>
<dbReference type="Gene3D" id="3.30.60.20">
    <property type="match status" value="1"/>
</dbReference>
<gene>
    <name evidence="10" type="primary">vav</name>
    <name evidence="10" type="ORF">g.16164</name>
</gene>
<dbReference type="GO" id="GO:0005085">
    <property type="term" value="F:guanyl-nucleotide exchange factor activity"/>
    <property type="evidence" value="ECO:0007669"/>
    <property type="project" value="UniProtKB-KW"/>
</dbReference>
<dbReference type="PANTHER" id="PTHR45818:SF3">
    <property type="entry name" value="PROTEIN VAV"/>
    <property type="match status" value="1"/>
</dbReference>
<reference evidence="10" key="1">
    <citation type="submission" date="2018-10" db="EMBL/GenBank/DDBJ databases">
        <title>Transcriptome assembly of Aceria tosichella (Wheat curl mite) Type 2.</title>
        <authorList>
            <person name="Scully E.D."/>
            <person name="Geib S.M."/>
            <person name="Palmer N.A."/>
            <person name="Gupta A.K."/>
            <person name="Sarath G."/>
            <person name="Tatineni S."/>
        </authorList>
    </citation>
    <scope>NUCLEOTIDE SEQUENCE</scope>
    <source>
        <strain evidence="10">LincolnNE</strain>
    </source>
</reference>
<feature type="domain" description="DH" evidence="8">
    <location>
        <begin position="203"/>
        <end position="446"/>
    </location>
</feature>
<dbReference type="SMART" id="SM00252">
    <property type="entry name" value="SH2"/>
    <property type="match status" value="1"/>
</dbReference>
<evidence type="ECO:0000313" key="10">
    <source>
        <dbReference type="EMBL" id="MDE48881.1"/>
    </source>
</evidence>
<sequence>MDLNMNFAQERNREEPDTAMESDENYHLYHEPVDTDTVVPSSESLSNRPTPLPPLTPRLSMFPALNSPIEWKHSFNQQMMPTDRSPTLTQDHDSFNKKNLKQASSSNRVTPATFSDRATKMGNDIEDDVYFSYVHRNTIERANHRSRSYHGPKNSCNPQIRDDQSLARMETNHRRSINSTSVTELQQAPNAILLTPSPPIIPFRDHCVRELVETESNYVHALEMIITCFAKPLEILLKREDNQLIFGHIRNFHHIHSVFQADLVKAAFRLFNKDLPALPSPTRKSNEQQMMSSNPTTPTLAGNGSTFLNASPLMSPTSNNASIQRESTTSTNARAPKISTCFLNAREKFLKYGEYCASLSRAQALLDELTSKNETIAAQLDRCQQEANEGKFKLRDLLSLPMQRILKYHLLLAQLIKNTSSSNDDYQGLKRAHDAMVDLGQYINEVKRDTEATQIMNEIEQSILGLNMPPNTRLIDYGRLITDGKVRIKVPLESRPKSSNELSKIKLAAQDTKMKPKRYVFVFDKVMLVCKLSGLRRYQYKEALVLSEFALEPNPIVSNELISKHVTKDKWSFMFNLVKNCDGTTYTFYAKTIEMKQKWVSAIQRAMDNTRPAICRRNNNNAGNHEFLMHTFDKASSCDHCGKLLLGLYYQGYRCRVCFTSVHKKCLSSVRSCGPALPPKTSATMSRSDVQRSRCNEPASPSVQSDCSENGHGSFRLFNGPPLNSTNSVQQMDVLAKIEYNNMERGRNNITPAPVAPVSSSSFRENGARVATTMTNGQRPVSSMINVSLQNSTNQMIQQKRLLRGSTSTPSMGRQPSQRVRAIEDFEGDDGRHEMKIVANDTILLSSQYHVQDGNVTHKSHEGVDKVLLKLSLRGNNDFKNDGVWLFGRNLRTGLEGRFPAHVVETEMDVEPASNQVDAEDYVDSYINFPLSDQPWFNDRMDRDKAQALLEELPHGTFLVRVSPKHHNSYVISLKYNNKVMHMRVYVAKDNQLYLSQNRYFNSLVELVSWYEKNSLIESFNMLDACLQYPYKHRTSC</sequence>
<feature type="compositionally biased region" description="Polar residues" evidence="5">
    <location>
        <begin position="699"/>
        <end position="708"/>
    </location>
</feature>
<dbReference type="PANTHER" id="PTHR45818">
    <property type="entry name" value="PROTEIN VAV"/>
    <property type="match status" value="1"/>
</dbReference>
<dbReference type="SUPFAM" id="SSF50729">
    <property type="entry name" value="PH domain-like"/>
    <property type="match status" value="1"/>
</dbReference>
<dbReference type="InterPro" id="IPR001331">
    <property type="entry name" value="GDS_CDC24_CS"/>
</dbReference>
<dbReference type="SMART" id="SM00325">
    <property type="entry name" value="RhoGEF"/>
    <property type="match status" value="1"/>
</dbReference>
<feature type="domain" description="Phorbol-ester/DAG-type" evidence="9">
    <location>
        <begin position="624"/>
        <end position="673"/>
    </location>
</feature>
<evidence type="ECO:0000259" key="6">
    <source>
        <dbReference type="PROSITE" id="PS50001"/>
    </source>
</evidence>
<feature type="region of interest" description="Disordered" evidence="5">
    <location>
        <begin position="278"/>
        <end position="305"/>
    </location>
</feature>
<dbReference type="GO" id="GO:0016477">
    <property type="term" value="P:cell migration"/>
    <property type="evidence" value="ECO:0007669"/>
    <property type="project" value="TreeGrafter"/>
</dbReference>
<dbReference type="SMART" id="SM00233">
    <property type="entry name" value="PH"/>
    <property type="match status" value="1"/>
</dbReference>
<dbReference type="Gene3D" id="1.20.900.10">
    <property type="entry name" value="Dbl homology (DH) domain"/>
    <property type="match status" value="1"/>
</dbReference>
<dbReference type="Pfam" id="PF00017">
    <property type="entry name" value="SH2"/>
    <property type="match status" value="1"/>
</dbReference>
<dbReference type="GO" id="GO:0035556">
    <property type="term" value="P:intracellular signal transduction"/>
    <property type="evidence" value="ECO:0007669"/>
    <property type="project" value="InterPro"/>
</dbReference>
<feature type="coiled-coil region" evidence="4">
    <location>
        <begin position="359"/>
        <end position="386"/>
    </location>
</feature>
<evidence type="ECO:0000256" key="1">
    <source>
        <dbReference type="ARBA" id="ARBA00022658"/>
    </source>
</evidence>
<dbReference type="Gene3D" id="3.30.505.10">
    <property type="entry name" value="SH2 domain"/>
    <property type="match status" value="1"/>
</dbReference>
<evidence type="ECO:0000259" key="8">
    <source>
        <dbReference type="PROSITE" id="PS50010"/>
    </source>
</evidence>
<name>A0A6G1SF83_9ACAR</name>
<evidence type="ECO:0000256" key="2">
    <source>
        <dbReference type="ARBA" id="ARBA00022999"/>
    </source>
</evidence>
<accession>A0A6G1SF83</accession>
<dbReference type="Pfam" id="PF00130">
    <property type="entry name" value="C1_1"/>
    <property type="match status" value="1"/>
</dbReference>
<dbReference type="PROSITE" id="PS00741">
    <property type="entry name" value="DH_1"/>
    <property type="match status" value="1"/>
</dbReference>
<evidence type="ECO:0000256" key="3">
    <source>
        <dbReference type="PROSITE-ProRule" id="PRU00191"/>
    </source>
</evidence>
<dbReference type="PROSITE" id="PS50001">
    <property type="entry name" value="SH2"/>
    <property type="match status" value="1"/>
</dbReference>
<dbReference type="PROSITE" id="PS50003">
    <property type="entry name" value="PH_DOMAIN"/>
    <property type="match status" value="1"/>
</dbReference>
<evidence type="ECO:0000256" key="5">
    <source>
        <dbReference type="SAM" id="MobiDB-lite"/>
    </source>
</evidence>
<feature type="domain" description="PH" evidence="7">
    <location>
        <begin position="495"/>
        <end position="608"/>
    </location>
</feature>
<dbReference type="InterPro" id="IPR011993">
    <property type="entry name" value="PH-like_dom_sf"/>
</dbReference>
<dbReference type="InterPro" id="IPR035899">
    <property type="entry name" value="DBL_dom_sf"/>
</dbReference>
<dbReference type="Pfam" id="PF00621">
    <property type="entry name" value="RhoGEF"/>
    <property type="match status" value="1"/>
</dbReference>
<dbReference type="PROSITE" id="PS00479">
    <property type="entry name" value="ZF_DAG_PE_1"/>
    <property type="match status" value="1"/>
</dbReference>
<dbReference type="InterPro" id="IPR036028">
    <property type="entry name" value="SH3-like_dom_sf"/>
</dbReference>
<keyword evidence="1" id="KW-0344">Guanine-nucleotide releasing factor</keyword>
<evidence type="ECO:0000259" key="9">
    <source>
        <dbReference type="PROSITE" id="PS50081"/>
    </source>
</evidence>
<feature type="compositionally biased region" description="Polar residues" evidence="5">
    <location>
        <begin position="38"/>
        <end position="47"/>
    </location>
</feature>
<dbReference type="SUPFAM" id="SSF48065">
    <property type="entry name" value="DBL homology domain (DH-domain)"/>
    <property type="match status" value="1"/>
</dbReference>
<dbReference type="InterPro" id="IPR000980">
    <property type="entry name" value="SH2"/>
</dbReference>
<dbReference type="SUPFAM" id="SSF55550">
    <property type="entry name" value="SH2 domain"/>
    <property type="match status" value="1"/>
</dbReference>
<dbReference type="PROSITE" id="PS50010">
    <property type="entry name" value="DH_2"/>
    <property type="match status" value="1"/>
</dbReference>
<dbReference type="CDD" id="cd20810">
    <property type="entry name" value="C1_VAV"/>
    <property type="match status" value="1"/>
</dbReference>
<dbReference type="InterPro" id="IPR001849">
    <property type="entry name" value="PH_domain"/>
</dbReference>
<feature type="domain" description="SH2" evidence="6">
    <location>
        <begin position="936"/>
        <end position="1031"/>
    </location>
</feature>
<dbReference type="InterPro" id="IPR002219">
    <property type="entry name" value="PKC_DAG/PE"/>
</dbReference>
<organism evidence="10">
    <name type="scientific">Aceria tosichella</name>
    <name type="common">wheat curl mite</name>
    <dbReference type="NCBI Taxonomy" id="561515"/>
    <lineage>
        <taxon>Eukaryota</taxon>
        <taxon>Metazoa</taxon>
        <taxon>Ecdysozoa</taxon>
        <taxon>Arthropoda</taxon>
        <taxon>Chelicerata</taxon>
        <taxon>Arachnida</taxon>
        <taxon>Acari</taxon>
        <taxon>Acariformes</taxon>
        <taxon>Trombidiformes</taxon>
        <taxon>Prostigmata</taxon>
        <taxon>Eupodina</taxon>
        <taxon>Eriophyoidea</taxon>
        <taxon>Eriophyidae</taxon>
        <taxon>Eriophyinae</taxon>
        <taxon>Aceriini</taxon>
        <taxon>Aceria</taxon>
    </lineage>
</organism>
<proteinExistence type="predicted"/>
<dbReference type="Gene3D" id="2.30.29.30">
    <property type="entry name" value="Pleckstrin-homology domain (PH domain)/Phosphotyrosine-binding domain (PTB)"/>
    <property type="match status" value="1"/>
</dbReference>
<feature type="region of interest" description="Disordered" evidence="5">
    <location>
        <begin position="37"/>
        <end position="57"/>
    </location>
</feature>
<keyword evidence="2 3" id="KW-0727">SH2 domain</keyword>
<dbReference type="SUPFAM" id="SSF50044">
    <property type="entry name" value="SH3-domain"/>
    <property type="match status" value="1"/>
</dbReference>
<dbReference type="PROSITE" id="PS50081">
    <property type="entry name" value="ZF_DAG_PE_2"/>
    <property type="match status" value="1"/>
</dbReference>
<dbReference type="SMART" id="SM00109">
    <property type="entry name" value="C1"/>
    <property type="match status" value="1"/>
</dbReference>
<dbReference type="EMBL" id="GGYP01004110">
    <property type="protein sequence ID" value="MDE48881.1"/>
    <property type="molecule type" value="Transcribed_RNA"/>
</dbReference>
<dbReference type="CDD" id="cd00160">
    <property type="entry name" value="RhoGEF"/>
    <property type="match status" value="1"/>
</dbReference>
<dbReference type="InterPro" id="IPR055251">
    <property type="entry name" value="SOS1_NGEF_PH"/>
</dbReference>
<feature type="region of interest" description="Disordered" evidence="5">
    <location>
        <begin position="1"/>
        <end position="20"/>
    </location>
</feature>
<dbReference type="InterPro" id="IPR000219">
    <property type="entry name" value="DH_dom"/>
</dbReference>
<evidence type="ECO:0000256" key="4">
    <source>
        <dbReference type="SAM" id="Coils"/>
    </source>
</evidence>
<dbReference type="Pfam" id="PF22697">
    <property type="entry name" value="SOS1_NGEF_PH"/>
    <property type="match status" value="1"/>
</dbReference>
<feature type="region of interest" description="Disordered" evidence="5">
    <location>
        <begin position="678"/>
        <end position="708"/>
    </location>
</feature>
<evidence type="ECO:0000259" key="7">
    <source>
        <dbReference type="PROSITE" id="PS50003"/>
    </source>
</evidence>
<protein>
    <submittedName>
        <fullName evidence="10">Protein vav</fullName>
    </submittedName>
</protein>
<keyword evidence="4" id="KW-0175">Coiled coil</keyword>